<gene>
    <name evidence="10" type="ORF">GCM10009560_45770</name>
</gene>
<evidence type="ECO:0000256" key="5">
    <source>
        <dbReference type="ARBA" id="ARBA00022989"/>
    </source>
</evidence>
<dbReference type="InterPro" id="IPR039421">
    <property type="entry name" value="Type_1_exporter"/>
</dbReference>
<evidence type="ECO:0000256" key="2">
    <source>
        <dbReference type="ARBA" id="ARBA00022692"/>
    </source>
</evidence>
<dbReference type="SMART" id="SM00382">
    <property type="entry name" value="AAA"/>
    <property type="match status" value="1"/>
</dbReference>
<dbReference type="Gene3D" id="3.40.50.300">
    <property type="entry name" value="P-loop containing nucleotide triphosphate hydrolases"/>
    <property type="match status" value="1"/>
</dbReference>
<feature type="domain" description="ABC transporter" evidence="8">
    <location>
        <begin position="343"/>
        <end position="590"/>
    </location>
</feature>
<keyword evidence="3" id="KW-0547">Nucleotide-binding</keyword>
<feature type="transmembrane region" description="Helical" evidence="7">
    <location>
        <begin position="278"/>
        <end position="301"/>
    </location>
</feature>
<keyword evidence="4 10" id="KW-0067">ATP-binding</keyword>
<evidence type="ECO:0000256" key="6">
    <source>
        <dbReference type="ARBA" id="ARBA00023136"/>
    </source>
</evidence>
<evidence type="ECO:0000256" key="4">
    <source>
        <dbReference type="ARBA" id="ARBA00022840"/>
    </source>
</evidence>
<evidence type="ECO:0000259" key="9">
    <source>
        <dbReference type="PROSITE" id="PS50929"/>
    </source>
</evidence>
<dbReference type="PANTHER" id="PTHR43394">
    <property type="entry name" value="ATP-DEPENDENT PERMEASE MDL1, MITOCHONDRIAL"/>
    <property type="match status" value="1"/>
</dbReference>
<comment type="subcellular location">
    <subcellularLocation>
        <location evidence="1">Cell membrane</location>
        <topology evidence="1">Multi-pass membrane protein</topology>
    </subcellularLocation>
</comment>
<dbReference type="PROSITE" id="PS50893">
    <property type="entry name" value="ABC_TRANSPORTER_2"/>
    <property type="match status" value="1"/>
</dbReference>
<reference evidence="10 11" key="1">
    <citation type="journal article" date="2019" name="Int. J. Syst. Evol. Microbiol.">
        <title>The Global Catalogue of Microorganisms (GCM) 10K type strain sequencing project: providing services to taxonomists for standard genome sequencing and annotation.</title>
        <authorList>
            <consortium name="The Broad Institute Genomics Platform"/>
            <consortium name="The Broad Institute Genome Sequencing Center for Infectious Disease"/>
            <person name="Wu L."/>
            <person name="Ma J."/>
        </authorList>
    </citation>
    <scope>NUCLEOTIDE SEQUENCE [LARGE SCALE GENOMIC DNA]</scope>
    <source>
        <strain evidence="10 11">JCM 11136</strain>
    </source>
</reference>
<dbReference type="Pfam" id="PF00005">
    <property type="entry name" value="ABC_tran"/>
    <property type="match status" value="1"/>
</dbReference>
<keyword evidence="2 7" id="KW-0812">Transmembrane</keyword>
<dbReference type="PROSITE" id="PS50929">
    <property type="entry name" value="ABC_TM1F"/>
    <property type="match status" value="1"/>
</dbReference>
<keyword evidence="6 7" id="KW-0472">Membrane</keyword>
<dbReference type="SUPFAM" id="SSF52540">
    <property type="entry name" value="P-loop containing nucleoside triphosphate hydrolases"/>
    <property type="match status" value="1"/>
</dbReference>
<sequence>MRTLLRGARELAGLALRADRWRLVRAALLVLLGYLATPLIAVALMGLTDAAVAGDGPAAGAYALAVAVLLVVELMAVHFAHLSYFEVGELAEVGLNERLGGLLHGARGVHHFDEPQVMNSVTLMREGFAQTREGVEALLQFCGLALQVGLTTVLLVRLDPWLLLLPLAALPPVLIAERAQRVLDTAKEKVGESTRLAAHLLAVAVSPASVKEVRIFQAEQQLIARQSAAWQRVSAALGAAHLRSAALRAGGQIFFALAYGGAIVAVISRAVAGQASVGQVVLVITLAVQVSVQVSGVLGLLARLQGAAATLARLHAARRRLEPAPGEDRTRADALPARLERGIRLENVGFSYPGADRPVLHEVSLEIPPGATVAVVGENGAGKSTLVKLLCGLYEPTSGRVLADGLDLRDLPPEAWRARLATLLQDFARFELSLRDNAGAGELRRLRDDEAITAALARAGAERLPEMVPGGLDGLLGHGYGDGVDLSGGQWQRLGLSRTHLREDPLLLVLDEPASALDAAAEHALFERYAASAGQARKESGAVTVFVSHRFSTVRMAELIVVLDQGRVVESGGHARLMADGGLYAELYGLQARAYR</sequence>
<dbReference type="RefSeq" id="WP_343951992.1">
    <property type="nucleotide sequence ID" value="NZ_BAAAHQ010000023.1"/>
</dbReference>
<dbReference type="Gene3D" id="1.20.1560.10">
    <property type="entry name" value="ABC transporter type 1, transmembrane domain"/>
    <property type="match status" value="1"/>
</dbReference>
<feature type="domain" description="ABC transmembrane type-1" evidence="9">
    <location>
        <begin position="26"/>
        <end position="306"/>
    </location>
</feature>
<evidence type="ECO:0000313" key="10">
    <source>
        <dbReference type="EMBL" id="GAA0936833.1"/>
    </source>
</evidence>
<feature type="transmembrane region" description="Helical" evidence="7">
    <location>
        <begin position="253"/>
        <end position="272"/>
    </location>
</feature>
<feature type="transmembrane region" description="Helical" evidence="7">
    <location>
        <begin position="26"/>
        <end position="47"/>
    </location>
</feature>
<evidence type="ECO:0000259" key="8">
    <source>
        <dbReference type="PROSITE" id="PS50893"/>
    </source>
</evidence>
<dbReference type="GO" id="GO:0005524">
    <property type="term" value="F:ATP binding"/>
    <property type="evidence" value="ECO:0007669"/>
    <property type="project" value="UniProtKB-KW"/>
</dbReference>
<proteinExistence type="predicted"/>
<keyword evidence="5 7" id="KW-1133">Transmembrane helix</keyword>
<dbReference type="InterPro" id="IPR011527">
    <property type="entry name" value="ABC1_TM_dom"/>
</dbReference>
<dbReference type="InterPro" id="IPR003439">
    <property type="entry name" value="ABC_transporter-like_ATP-bd"/>
</dbReference>
<dbReference type="InterPro" id="IPR003593">
    <property type="entry name" value="AAA+_ATPase"/>
</dbReference>
<feature type="transmembrane region" description="Helical" evidence="7">
    <location>
        <begin position="59"/>
        <end position="80"/>
    </location>
</feature>
<organism evidence="10 11">
    <name type="scientific">Nonomuraea longicatena</name>
    <dbReference type="NCBI Taxonomy" id="83682"/>
    <lineage>
        <taxon>Bacteria</taxon>
        <taxon>Bacillati</taxon>
        <taxon>Actinomycetota</taxon>
        <taxon>Actinomycetes</taxon>
        <taxon>Streptosporangiales</taxon>
        <taxon>Streptosporangiaceae</taxon>
        <taxon>Nonomuraea</taxon>
    </lineage>
</organism>
<evidence type="ECO:0000256" key="7">
    <source>
        <dbReference type="SAM" id="Phobius"/>
    </source>
</evidence>
<dbReference type="InterPro" id="IPR027417">
    <property type="entry name" value="P-loop_NTPase"/>
</dbReference>
<evidence type="ECO:0000313" key="11">
    <source>
        <dbReference type="Proteomes" id="UP001501578"/>
    </source>
</evidence>
<accession>A0ABN1Q301</accession>
<protein>
    <submittedName>
        <fullName evidence="10">ABC transporter ATP-binding protein</fullName>
    </submittedName>
</protein>
<dbReference type="InterPro" id="IPR036640">
    <property type="entry name" value="ABC1_TM_sf"/>
</dbReference>
<dbReference type="PANTHER" id="PTHR43394:SF1">
    <property type="entry name" value="ATP-BINDING CASSETTE SUB-FAMILY B MEMBER 10, MITOCHONDRIAL"/>
    <property type="match status" value="1"/>
</dbReference>
<evidence type="ECO:0000256" key="1">
    <source>
        <dbReference type="ARBA" id="ARBA00004651"/>
    </source>
</evidence>
<feature type="transmembrane region" description="Helical" evidence="7">
    <location>
        <begin position="134"/>
        <end position="155"/>
    </location>
</feature>
<name>A0ABN1Q301_9ACTN</name>
<evidence type="ECO:0000256" key="3">
    <source>
        <dbReference type="ARBA" id="ARBA00022741"/>
    </source>
</evidence>
<dbReference type="EMBL" id="BAAAHQ010000023">
    <property type="protein sequence ID" value="GAA0936833.1"/>
    <property type="molecule type" value="Genomic_DNA"/>
</dbReference>
<dbReference type="Proteomes" id="UP001501578">
    <property type="component" value="Unassembled WGS sequence"/>
</dbReference>
<dbReference type="CDD" id="cd03228">
    <property type="entry name" value="ABCC_MRP_Like"/>
    <property type="match status" value="1"/>
</dbReference>
<comment type="caution">
    <text evidence="10">The sequence shown here is derived from an EMBL/GenBank/DDBJ whole genome shotgun (WGS) entry which is preliminary data.</text>
</comment>
<dbReference type="SUPFAM" id="SSF90123">
    <property type="entry name" value="ABC transporter transmembrane region"/>
    <property type="match status" value="1"/>
</dbReference>
<keyword evidence="11" id="KW-1185">Reference proteome</keyword>